<keyword evidence="1" id="KW-0812">Transmembrane</keyword>
<evidence type="ECO:0000313" key="3">
    <source>
        <dbReference type="Proteomes" id="UP000003598"/>
    </source>
</evidence>
<dbReference type="EMBL" id="AFFY01000022">
    <property type="protein sequence ID" value="EHH00643.1"/>
    <property type="molecule type" value="Genomic_DNA"/>
</dbReference>
<feature type="non-terminal residue" evidence="2">
    <location>
        <position position="1"/>
    </location>
</feature>
<dbReference type="Proteomes" id="UP000003598">
    <property type="component" value="Unassembled WGS sequence"/>
</dbReference>
<organism evidence="2 3">
    <name type="scientific">Paraprevotella clara YIT 11840</name>
    <dbReference type="NCBI Taxonomy" id="762968"/>
    <lineage>
        <taxon>Bacteria</taxon>
        <taxon>Pseudomonadati</taxon>
        <taxon>Bacteroidota</taxon>
        <taxon>Bacteroidia</taxon>
        <taxon>Bacteroidales</taxon>
        <taxon>Prevotellaceae</taxon>
        <taxon>Paraprevotella</taxon>
    </lineage>
</organism>
<reference evidence="2 3" key="1">
    <citation type="submission" date="2011-03" db="EMBL/GenBank/DDBJ databases">
        <authorList>
            <person name="Weinstock G."/>
            <person name="Sodergren E."/>
            <person name="Clifton S."/>
            <person name="Fulton L."/>
            <person name="Fulton B."/>
            <person name="Courtney L."/>
            <person name="Fronick C."/>
            <person name="Harrison M."/>
            <person name="Strong C."/>
            <person name="Farmer C."/>
            <person name="Delahaunty K."/>
            <person name="Markovic C."/>
            <person name="Hall O."/>
            <person name="Minx P."/>
            <person name="Tomlinson C."/>
            <person name="Mitreva M."/>
            <person name="Hou S."/>
            <person name="Chen J."/>
            <person name="Wollam A."/>
            <person name="Pepin K.H."/>
            <person name="Johnson M."/>
            <person name="Bhonagiri V."/>
            <person name="Zhang X."/>
            <person name="Suruliraj S."/>
            <person name="Warren W."/>
            <person name="Chinwalla A."/>
            <person name="Mardis E.R."/>
            <person name="Wilson R.K."/>
        </authorList>
    </citation>
    <scope>NUCLEOTIDE SEQUENCE [LARGE SCALE GENOMIC DNA]</scope>
    <source>
        <strain evidence="2 3">YIT 11840</strain>
    </source>
</reference>
<keyword evidence="1" id="KW-0472">Membrane</keyword>
<evidence type="ECO:0000313" key="2">
    <source>
        <dbReference type="EMBL" id="EHH00643.1"/>
    </source>
</evidence>
<name>G5SR90_9BACT</name>
<evidence type="ECO:0000256" key="1">
    <source>
        <dbReference type="SAM" id="Phobius"/>
    </source>
</evidence>
<comment type="caution">
    <text evidence="2">The sequence shown here is derived from an EMBL/GenBank/DDBJ whole genome shotgun (WGS) entry which is preliminary data.</text>
</comment>
<dbReference type="AlphaFoldDB" id="G5SR90"/>
<sequence>LFRVDFRCPFYLFVLFSFFLIQGDLLFGEMKSMERIYSGILNTSQKFIVSVYGWQNGLMPVVDFFKFYV</sequence>
<protein>
    <submittedName>
        <fullName evidence="2">Uncharacterized protein</fullName>
    </submittedName>
</protein>
<keyword evidence="1" id="KW-1133">Transmembrane helix</keyword>
<proteinExistence type="predicted"/>
<feature type="transmembrane region" description="Helical" evidence="1">
    <location>
        <begin position="6"/>
        <end position="27"/>
    </location>
</feature>
<keyword evidence="3" id="KW-1185">Reference proteome</keyword>
<accession>G5SR90</accession>
<gene>
    <name evidence="2" type="ORF">HMPREF9441_01880</name>
</gene>
<dbReference type="HOGENOM" id="CLU_2763930_0_0_10"/>